<dbReference type="GO" id="GO:0030170">
    <property type="term" value="F:pyridoxal phosphate binding"/>
    <property type="evidence" value="ECO:0007669"/>
    <property type="project" value="InterPro"/>
</dbReference>
<comment type="similarity">
    <text evidence="2 9">Belongs to the class-II pyridoxal-phosphate-dependent aminotransferase family. Histidinol-phosphate aminotransferase subfamily.</text>
</comment>
<proteinExistence type="inferred from homology"/>
<evidence type="ECO:0000256" key="2">
    <source>
        <dbReference type="ARBA" id="ARBA00007970"/>
    </source>
</evidence>
<dbReference type="EC" id="2.6.1.9" evidence="9"/>
<evidence type="ECO:0000256" key="6">
    <source>
        <dbReference type="ARBA" id="ARBA00022679"/>
    </source>
</evidence>
<evidence type="ECO:0000256" key="5">
    <source>
        <dbReference type="ARBA" id="ARBA00022605"/>
    </source>
</evidence>
<evidence type="ECO:0000256" key="4">
    <source>
        <dbReference type="ARBA" id="ARBA00022576"/>
    </source>
</evidence>
<dbReference type="GO" id="GO:0000105">
    <property type="term" value="P:L-histidine biosynthetic process"/>
    <property type="evidence" value="ECO:0007669"/>
    <property type="project" value="UniProtKB-UniRule"/>
</dbReference>
<dbReference type="PROSITE" id="PS00599">
    <property type="entry name" value="AA_TRANSFER_CLASS_2"/>
    <property type="match status" value="1"/>
</dbReference>
<comment type="catalytic activity">
    <reaction evidence="9">
        <text>L-histidinol phosphate + 2-oxoglutarate = 3-(imidazol-4-yl)-2-oxopropyl phosphate + L-glutamate</text>
        <dbReference type="Rhea" id="RHEA:23744"/>
        <dbReference type="ChEBI" id="CHEBI:16810"/>
        <dbReference type="ChEBI" id="CHEBI:29985"/>
        <dbReference type="ChEBI" id="CHEBI:57766"/>
        <dbReference type="ChEBI" id="CHEBI:57980"/>
        <dbReference type="EC" id="2.6.1.9"/>
    </reaction>
</comment>
<dbReference type="InterPro" id="IPR015422">
    <property type="entry name" value="PyrdxlP-dep_Trfase_small"/>
</dbReference>
<keyword evidence="7 9" id="KW-0663">Pyridoxal phosphate</keyword>
<dbReference type="EMBL" id="DVMQ01000009">
    <property type="protein sequence ID" value="HIU23820.1"/>
    <property type="molecule type" value="Genomic_DNA"/>
</dbReference>
<evidence type="ECO:0000313" key="11">
    <source>
        <dbReference type="EMBL" id="HIU23820.1"/>
    </source>
</evidence>
<organism evidence="11 12">
    <name type="scientific">Candidatus Coprovicinus avistercoris</name>
    <dbReference type="NCBI Taxonomy" id="2840754"/>
    <lineage>
        <taxon>Bacteria</taxon>
        <taxon>Bacillati</taxon>
        <taxon>Actinomycetota</taxon>
        <taxon>Coriobacteriia</taxon>
        <taxon>Coriobacteriales</taxon>
        <taxon>Coriobacteriaceae</taxon>
        <taxon>Coriobacteriaceae incertae sedis</taxon>
        <taxon>Candidatus Coprovicinus</taxon>
    </lineage>
</organism>
<comment type="pathway">
    <text evidence="9">Amino-acid biosynthesis; L-histidine biosynthesis; L-histidine from 5-phospho-alpha-D-ribose 1-diphosphate: step 7/9.</text>
</comment>
<feature type="modified residue" description="N6-(pyridoxal phosphate)lysine" evidence="9">
    <location>
        <position position="223"/>
    </location>
</feature>
<dbReference type="CDD" id="cd00609">
    <property type="entry name" value="AAT_like"/>
    <property type="match status" value="1"/>
</dbReference>
<dbReference type="InterPro" id="IPR015424">
    <property type="entry name" value="PyrdxlP-dep_Trfase"/>
</dbReference>
<dbReference type="Proteomes" id="UP000824078">
    <property type="component" value="Unassembled WGS sequence"/>
</dbReference>
<comment type="caution">
    <text evidence="11">The sequence shown here is derived from an EMBL/GenBank/DDBJ whole genome shotgun (WGS) entry which is preliminary data.</text>
</comment>
<dbReference type="PANTHER" id="PTHR42885">
    <property type="entry name" value="HISTIDINOL-PHOSPHATE AMINOTRANSFERASE-RELATED"/>
    <property type="match status" value="1"/>
</dbReference>
<keyword evidence="6 9" id="KW-0808">Transferase</keyword>
<dbReference type="InterPro" id="IPR015421">
    <property type="entry name" value="PyrdxlP-dep_Trfase_major"/>
</dbReference>
<comment type="subunit">
    <text evidence="3 9">Homodimer.</text>
</comment>
<dbReference type="InterPro" id="IPR001917">
    <property type="entry name" value="Aminotrans_II_pyridoxalP_BS"/>
</dbReference>
<dbReference type="InterPro" id="IPR004839">
    <property type="entry name" value="Aminotransferase_I/II_large"/>
</dbReference>
<sequence length="367" mass="40018">MTTDNEGLFDAADYVRPALSGFEPYDPAFTPCKINLSANENTHVMPPTFVEQLRCAATSVALNRYPDPMANELRDELALRHGVSRDMICVGNGGDELLFNLLFAFGGVGRTLVTCPPDFAEYANFATMCDTPVVRIPRDPETFAIDEDALVKAASTAALVFLTSPNNPTGNLLEAGVLTRLLTETKALVLVDEAYVEFAASDASFVSWLAEHPRLIILRTLSKAFGLAGLRVGYVLAHPSVINQLAAIRQIYSVDVVAQAVALAAVQNRELLAPVVADIVAERDRLANELGEISGVRIWPSEANFVLVRLPDAARVRTRLRDEFSILVRDFSSTPGLEGCLRITVGTPEENNHVIHALRDLSKEWSV</sequence>
<reference evidence="11" key="2">
    <citation type="journal article" date="2021" name="PeerJ">
        <title>Extensive microbial diversity within the chicken gut microbiome revealed by metagenomics and culture.</title>
        <authorList>
            <person name="Gilroy R."/>
            <person name="Ravi A."/>
            <person name="Getino M."/>
            <person name="Pursley I."/>
            <person name="Horton D.L."/>
            <person name="Alikhan N.F."/>
            <person name="Baker D."/>
            <person name="Gharbi K."/>
            <person name="Hall N."/>
            <person name="Watson M."/>
            <person name="Adriaenssens E.M."/>
            <person name="Foster-Nyarko E."/>
            <person name="Jarju S."/>
            <person name="Secka A."/>
            <person name="Antonio M."/>
            <person name="Oren A."/>
            <person name="Chaudhuri R.R."/>
            <person name="La Ragione R."/>
            <person name="Hildebrand F."/>
            <person name="Pallen M.J."/>
        </authorList>
    </citation>
    <scope>NUCLEOTIDE SEQUENCE</scope>
    <source>
        <strain evidence="11">ChiHjej12B11-29160</strain>
    </source>
</reference>
<evidence type="ECO:0000256" key="7">
    <source>
        <dbReference type="ARBA" id="ARBA00022898"/>
    </source>
</evidence>
<feature type="domain" description="Aminotransferase class I/classII large" evidence="10">
    <location>
        <begin position="33"/>
        <end position="358"/>
    </location>
</feature>
<dbReference type="AlphaFoldDB" id="A0A9D1HYX4"/>
<dbReference type="Gene3D" id="3.90.1150.10">
    <property type="entry name" value="Aspartate Aminotransferase, domain 1"/>
    <property type="match status" value="1"/>
</dbReference>
<protein>
    <recommendedName>
        <fullName evidence="9">Histidinol-phosphate aminotransferase</fullName>
        <ecNumber evidence="9">2.6.1.9</ecNumber>
    </recommendedName>
    <alternativeName>
        <fullName evidence="9">Imidazole acetol-phosphate transaminase</fullName>
    </alternativeName>
</protein>
<evidence type="ECO:0000256" key="1">
    <source>
        <dbReference type="ARBA" id="ARBA00001933"/>
    </source>
</evidence>
<dbReference type="PANTHER" id="PTHR42885:SF2">
    <property type="entry name" value="HISTIDINOL-PHOSPHATE AMINOTRANSFERASE"/>
    <property type="match status" value="1"/>
</dbReference>
<dbReference type="SUPFAM" id="SSF53383">
    <property type="entry name" value="PLP-dependent transferases"/>
    <property type="match status" value="1"/>
</dbReference>
<keyword evidence="8 9" id="KW-0368">Histidine biosynthesis</keyword>
<dbReference type="Gene3D" id="3.40.640.10">
    <property type="entry name" value="Type I PLP-dependent aspartate aminotransferase-like (Major domain)"/>
    <property type="match status" value="1"/>
</dbReference>
<keyword evidence="4 9" id="KW-0032">Aminotransferase</keyword>
<dbReference type="GO" id="GO:0004400">
    <property type="term" value="F:histidinol-phosphate transaminase activity"/>
    <property type="evidence" value="ECO:0007669"/>
    <property type="project" value="UniProtKB-UniRule"/>
</dbReference>
<comment type="cofactor">
    <cofactor evidence="1 9">
        <name>pyridoxal 5'-phosphate</name>
        <dbReference type="ChEBI" id="CHEBI:597326"/>
    </cofactor>
</comment>
<dbReference type="NCBIfam" id="TIGR01141">
    <property type="entry name" value="hisC"/>
    <property type="match status" value="1"/>
</dbReference>
<evidence type="ECO:0000256" key="9">
    <source>
        <dbReference type="HAMAP-Rule" id="MF_01023"/>
    </source>
</evidence>
<evidence type="ECO:0000259" key="10">
    <source>
        <dbReference type="Pfam" id="PF00155"/>
    </source>
</evidence>
<evidence type="ECO:0000256" key="3">
    <source>
        <dbReference type="ARBA" id="ARBA00011738"/>
    </source>
</evidence>
<evidence type="ECO:0000313" key="12">
    <source>
        <dbReference type="Proteomes" id="UP000824078"/>
    </source>
</evidence>
<dbReference type="Pfam" id="PF00155">
    <property type="entry name" value="Aminotran_1_2"/>
    <property type="match status" value="1"/>
</dbReference>
<dbReference type="InterPro" id="IPR005861">
    <property type="entry name" value="HisP_aminotrans"/>
</dbReference>
<keyword evidence="5 9" id="KW-0028">Amino-acid biosynthesis</keyword>
<accession>A0A9D1HYX4</accession>
<gene>
    <name evidence="9 11" type="primary">hisC</name>
    <name evidence="11" type="ORF">IAD17_02715</name>
</gene>
<name>A0A9D1HYX4_9ACTN</name>
<reference evidence="11" key="1">
    <citation type="submission" date="2020-10" db="EMBL/GenBank/DDBJ databases">
        <authorList>
            <person name="Gilroy R."/>
        </authorList>
    </citation>
    <scope>NUCLEOTIDE SEQUENCE</scope>
    <source>
        <strain evidence="11">ChiHjej12B11-29160</strain>
    </source>
</reference>
<dbReference type="HAMAP" id="MF_01023">
    <property type="entry name" value="HisC_aminotrans_2"/>
    <property type="match status" value="1"/>
</dbReference>
<evidence type="ECO:0000256" key="8">
    <source>
        <dbReference type="ARBA" id="ARBA00023102"/>
    </source>
</evidence>